<evidence type="ECO:0000256" key="5">
    <source>
        <dbReference type="ARBA" id="ARBA00023136"/>
    </source>
</evidence>
<dbReference type="InterPro" id="IPR051211">
    <property type="entry name" value="PG_lysyltransferase"/>
</dbReference>
<feature type="transmembrane region" description="Helical" evidence="6">
    <location>
        <begin position="35"/>
        <end position="54"/>
    </location>
</feature>
<evidence type="ECO:0000256" key="4">
    <source>
        <dbReference type="ARBA" id="ARBA00022989"/>
    </source>
</evidence>
<feature type="transmembrane region" description="Helical" evidence="6">
    <location>
        <begin position="114"/>
        <end position="135"/>
    </location>
</feature>
<proteinExistence type="predicted"/>
<keyword evidence="2" id="KW-1003">Cell membrane</keyword>
<dbReference type="GO" id="GO:0016755">
    <property type="term" value="F:aminoacyltransferase activity"/>
    <property type="evidence" value="ECO:0007669"/>
    <property type="project" value="TreeGrafter"/>
</dbReference>
<dbReference type="GO" id="GO:0055091">
    <property type="term" value="P:phospholipid homeostasis"/>
    <property type="evidence" value="ECO:0007669"/>
    <property type="project" value="TreeGrafter"/>
</dbReference>
<dbReference type="SUPFAM" id="SSF55729">
    <property type="entry name" value="Acyl-CoA N-acyltransferases (Nat)"/>
    <property type="match status" value="1"/>
</dbReference>
<dbReference type="EMBL" id="JAAIVJ010000008">
    <property type="protein sequence ID" value="NEY91363.1"/>
    <property type="molecule type" value="Genomic_DNA"/>
</dbReference>
<dbReference type="Pfam" id="PF09924">
    <property type="entry name" value="LPG_synthase_C"/>
    <property type="match status" value="1"/>
</dbReference>
<keyword evidence="4 6" id="KW-1133">Transmembrane helix</keyword>
<evidence type="ECO:0000256" key="6">
    <source>
        <dbReference type="SAM" id="Phobius"/>
    </source>
</evidence>
<feature type="transmembrane region" description="Helical" evidence="6">
    <location>
        <begin position="244"/>
        <end position="268"/>
    </location>
</feature>
<dbReference type="InterPro" id="IPR024320">
    <property type="entry name" value="LPG_synthase_C"/>
</dbReference>
<evidence type="ECO:0000259" key="7">
    <source>
        <dbReference type="Pfam" id="PF09924"/>
    </source>
</evidence>
<evidence type="ECO:0000313" key="8">
    <source>
        <dbReference type="EMBL" id="NEY91363.1"/>
    </source>
</evidence>
<dbReference type="GO" id="GO:0005886">
    <property type="term" value="C:plasma membrane"/>
    <property type="evidence" value="ECO:0007669"/>
    <property type="project" value="UniProtKB-SubCell"/>
</dbReference>
<dbReference type="Proteomes" id="UP000477782">
    <property type="component" value="Unassembled WGS sequence"/>
</dbReference>
<keyword evidence="9" id="KW-1185">Reference proteome</keyword>
<comment type="caution">
    <text evidence="8">The sequence shown here is derived from an EMBL/GenBank/DDBJ whole genome shotgun (WGS) entry which is preliminary data.</text>
</comment>
<feature type="transmembrane region" description="Helical" evidence="6">
    <location>
        <begin position="182"/>
        <end position="203"/>
    </location>
</feature>
<dbReference type="RefSeq" id="WP_164626706.1">
    <property type="nucleotide sequence ID" value="NZ_JAAIVJ010000008.1"/>
</dbReference>
<keyword evidence="3 6" id="KW-0812">Transmembrane</keyword>
<reference evidence="8 9" key="1">
    <citation type="submission" date="2020-02" db="EMBL/GenBank/DDBJ databases">
        <authorList>
            <person name="Chen W.-M."/>
        </authorList>
    </citation>
    <scope>NUCLEOTIDE SEQUENCE [LARGE SCALE GENOMIC DNA]</scope>
    <source>
        <strain evidence="8 9">KMS-5</strain>
    </source>
</reference>
<feature type="transmembrane region" description="Helical" evidence="6">
    <location>
        <begin position="288"/>
        <end position="313"/>
    </location>
</feature>
<dbReference type="InterPro" id="IPR016181">
    <property type="entry name" value="Acyl_CoA_acyltransferase"/>
</dbReference>
<evidence type="ECO:0000256" key="1">
    <source>
        <dbReference type="ARBA" id="ARBA00004651"/>
    </source>
</evidence>
<feature type="transmembrane region" description="Helical" evidence="6">
    <location>
        <begin position="74"/>
        <end position="94"/>
    </location>
</feature>
<sequence length="655" mass="69510">MAFQRWAFGNGRLPVVARTAGRGDRFGPAFTLPRLLARAGLSLLLSGVFAWLLADRMARIDLAALAAAVRALHLWQWLLALGFTGLSFWAVGQYDGVIHRHFATGLPPRVARRAGIAAIAVSQTLGLGLISGAILRWRMLPGLSLWQATRLTAAVALSFLAGWAVVTSATLLVLPGAPFRPLAGLALAVLLGLALLSCLGPRWPGLPVRWPNGFVLSRLVGLCAIDTLAAALAFHLLLPVGADLALTVLLPAFLLAFGAGLTLGTPGGMGAFEVTLLALLPVQPQPDLLVAILAWRMVYYVLPALVGAALAVAGPGPASPPPAGYLPHAPQRAETGLRHQGTLALAAIGEQSWLLGRSGHCLFAVFDPEPHRRPETIDAALLALGALAASESRLPAVYKASARTAARARALGFAPRRIGREAWLDPASAALSAPARSGLRRKLRRAAAAGVTVRQMSSETAPWRNMDDIAARWARDHGGERGFSVGRHARGYLCRQRLYVAWQAGHPIAYASFHAASREWTLDLMRHGADLPDGTMHSLVQAAIEDARQLGIARVSLAAVPEAAFGPGGRLGRILAALCPDLAATGLLRFKSAFAPHWSPRYLIAAHPAGLPLTALSLWRAITRPPPLAREIEQDHADYGFATAPGPWHIAERTD</sequence>
<feature type="domain" description="Phosphatidylglycerol lysyltransferase C-terminal" evidence="7">
    <location>
        <begin position="342"/>
        <end position="604"/>
    </location>
</feature>
<name>A0A6M0QXD4_9RHOB</name>
<evidence type="ECO:0000256" key="3">
    <source>
        <dbReference type="ARBA" id="ARBA00022692"/>
    </source>
</evidence>
<evidence type="ECO:0000313" key="9">
    <source>
        <dbReference type="Proteomes" id="UP000477782"/>
    </source>
</evidence>
<feature type="transmembrane region" description="Helical" evidence="6">
    <location>
        <begin position="155"/>
        <end position="175"/>
    </location>
</feature>
<accession>A0A6M0QXD4</accession>
<dbReference type="PANTHER" id="PTHR34697:SF2">
    <property type="entry name" value="PHOSPHATIDYLGLYCEROL LYSYLTRANSFERASE"/>
    <property type="match status" value="1"/>
</dbReference>
<keyword evidence="5 6" id="KW-0472">Membrane</keyword>
<organism evidence="8 9">
    <name type="scientific">Tabrizicola oligotrophica</name>
    <dbReference type="NCBI Taxonomy" id="2710650"/>
    <lineage>
        <taxon>Bacteria</taxon>
        <taxon>Pseudomonadati</taxon>
        <taxon>Pseudomonadota</taxon>
        <taxon>Alphaproteobacteria</taxon>
        <taxon>Rhodobacterales</taxon>
        <taxon>Paracoccaceae</taxon>
        <taxon>Tabrizicola</taxon>
    </lineage>
</organism>
<comment type="subcellular location">
    <subcellularLocation>
        <location evidence="1">Cell membrane</location>
        <topology evidence="1">Multi-pass membrane protein</topology>
    </subcellularLocation>
</comment>
<dbReference type="PANTHER" id="PTHR34697">
    <property type="entry name" value="PHOSPHATIDYLGLYCEROL LYSYLTRANSFERASE"/>
    <property type="match status" value="1"/>
</dbReference>
<evidence type="ECO:0000256" key="2">
    <source>
        <dbReference type="ARBA" id="ARBA00022475"/>
    </source>
</evidence>
<protein>
    <submittedName>
        <fullName evidence="8">DUF2156 domain-containing protein</fullName>
    </submittedName>
</protein>
<dbReference type="Gene3D" id="3.40.630.30">
    <property type="match status" value="1"/>
</dbReference>
<dbReference type="AlphaFoldDB" id="A0A6M0QXD4"/>
<feature type="transmembrane region" description="Helical" evidence="6">
    <location>
        <begin position="215"/>
        <end position="237"/>
    </location>
</feature>
<gene>
    <name evidence="8" type="ORF">G4Z14_13750</name>
</gene>